<dbReference type="RefSeq" id="WP_187016895.1">
    <property type="nucleotide sequence ID" value="NZ_JACRUK010000002.1"/>
</dbReference>
<dbReference type="EMBL" id="JACRUL010000002">
    <property type="protein sequence ID" value="MBC5843204.1"/>
    <property type="molecule type" value="Genomic_DNA"/>
</dbReference>
<evidence type="ECO:0000313" key="1">
    <source>
        <dbReference type="EMBL" id="MBC5843204.1"/>
    </source>
</evidence>
<proteinExistence type="predicted"/>
<accession>A0A923MWY8</accession>
<sequence>MKNLIYLLFLLPFSGNSQTKELYDLAFSKKDNFELLKIMGDKTPKQFLIIDSTIVWQPKTFYLENVDLKDPKVVEEINNEEHHYYHSLYLFADKTLDLLIEDNEKKKLSEKANLISSKKNQLQGRNYNTIKKFDEKGFYFLVSEPLYSTNEKFAFLYIVAKQKSIFLDEDWDEYFATFTIMFHKSDKERWEQIGIKEHFIQ</sequence>
<protein>
    <submittedName>
        <fullName evidence="1">Uncharacterized protein</fullName>
    </submittedName>
</protein>
<name>A0A923MWY8_9FLAO</name>
<reference evidence="1 2" key="1">
    <citation type="submission" date="2020-08" db="EMBL/GenBank/DDBJ databases">
        <title>Description of novel Flavobacterium F-392 isolate.</title>
        <authorList>
            <person name="Saticioglu I.B."/>
            <person name="Duman M."/>
            <person name="Altun S."/>
        </authorList>
    </citation>
    <scope>NUCLEOTIDE SEQUENCE [LARGE SCALE GENOMIC DNA]</scope>
    <source>
        <strain evidence="1 2">F-392</strain>
    </source>
</reference>
<comment type="caution">
    <text evidence="1">The sequence shown here is derived from an EMBL/GenBank/DDBJ whole genome shotgun (WGS) entry which is preliminary data.</text>
</comment>
<dbReference type="Proteomes" id="UP000641454">
    <property type="component" value="Unassembled WGS sequence"/>
</dbReference>
<organism evidence="1 2">
    <name type="scientific">Flavobacterium muglaense</name>
    <dbReference type="NCBI Taxonomy" id="2764716"/>
    <lineage>
        <taxon>Bacteria</taxon>
        <taxon>Pseudomonadati</taxon>
        <taxon>Bacteroidota</taxon>
        <taxon>Flavobacteriia</taxon>
        <taxon>Flavobacteriales</taxon>
        <taxon>Flavobacteriaceae</taxon>
        <taxon>Flavobacterium</taxon>
    </lineage>
</organism>
<evidence type="ECO:0000313" key="2">
    <source>
        <dbReference type="Proteomes" id="UP000641454"/>
    </source>
</evidence>
<dbReference type="AlphaFoldDB" id="A0A923MWY8"/>
<keyword evidence="2" id="KW-1185">Reference proteome</keyword>
<gene>
    <name evidence="1" type="ORF">H8R25_01960</name>
</gene>